<evidence type="ECO:0000256" key="12">
    <source>
        <dbReference type="ARBA" id="ARBA00023128"/>
    </source>
</evidence>
<keyword evidence="11" id="KW-0520">NAD</keyword>
<keyword evidence="13 16" id="KW-0472">Membrane</keyword>
<keyword evidence="17" id="KW-0732">Signal</keyword>
<keyword evidence="6" id="KW-0679">Respiratory chain</keyword>
<evidence type="ECO:0000256" key="10">
    <source>
        <dbReference type="ARBA" id="ARBA00022989"/>
    </source>
</evidence>
<feature type="transmembrane region" description="Helical" evidence="16">
    <location>
        <begin position="137"/>
        <end position="157"/>
    </location>
</feature>
<dbReference type="InterPro" id="IPR050269">
    <property type="entry name" value="ComplexI_Subunit6"/>
</dbReference>
<dbReference type="PANTHER" id="PTHR11435">
    <property type="entry name" value="NADH UBIQUINONE OXIDOREDUCTASE SUBUNIT ND6"/>
    <property type="match status" value="1"/>
</dbReference>
<evidence type="ECO:0000256" key="6">
    <source>
        <dbReference type="ARBA" id="ARBA00022660"/>
    </source>
</evidence>
<feature type="chain" id="PRO_5012523769" description="NADH-ubiquinone oxidoreductase chain 6" evidence="17">
    <location>
        <begin position="20"/>
        <end position="168"/>
    </location>
</feature>
<accession>A0A1P8NMJ0</accession>
<dbReference type="EC" id="7.1.1.2" evidence="3"/>
<evidence type="ECO:0000256" key="2">
    <source>
        <dbReference type="ARBA" id="ARBA00005698"/>
    </source>
</evidence>
<keyword evidence="7 16" id="KW-0812">Transmembrane</keyword>
<keyword evidence="8" id="KW-1278">Translocase</keyword>
<dbReference type="GO" id="GO:0008137">
    <property type="term" value="F:NADH dehydrogenase (ubiquinone) activity"/>
    <property type="evidence" value="ECO:0007669"/>
    <property type="project" value="UniProtKB-EC"/>
</dbReference>
<keyword evidence="9" id="KW-0249">Electron transport</keyword>
<gene>
    <name evidence="18" type="primary">nad6</name>
</gene>
<evidence type="ECO:0000256" key="8">
    <source>
        <dbReference type="ARBA" id="ARBA00022967"/>
    </source>
</evidence>
<name>A0A1P8NMJ0_9CUCU</name>
<comment type="catalytic activity">
    <reaction evidence="15">
        <text>a ubiquinone + NADH + 5 H(+)(in) = a ubiquinol + NAD(+) + 4 H(+)(out)</text>
        <dbReference type="Rhea" id="RHEA:29091"/>
        <dbReference type="Rhea" id="RHEA-COMP:9565"/>
        <dbReference type="Rhea" id="RHEA-COMP:9566"/>
        <dbReference type="ChEBI" id="CHEBI:15378"/>
        <dbReference type="ChEBI" id="CHEBI:16389"/>
        <dbReference type="ChEBI" id="CHEBI:17976"/>
        <dbReference type="ChEBI" id="CHEBI:57540"/>
        <dbReference type="ChEBI" id="CHEBI:57945"/>
        <dbReference type="EC" id="7.1.1.2"/>
    </reaction>
</comment>
<feature type="transmembrane region" description="Helical" evidence="16">
    <location>
        <begin position="47"/>
        <end position="70"/>
    </location>
</feature>
<evidence type="ECO:0000256" key="11">
    <source>
        <dbReference type="ARBA" id="ARBA00023027"/>
    </source>
</evidence>
<evidence type="ECO:0000256" key="14">
    <source>
        <dbReference type="ARBA" id="ARBA00031019"/>
    </source>
</evidence>
<evidence type="ECO:0000256" key="15">
    <source>
        <dbReference type="ARBA" id="ARBA00049551"/>
    </source>
</evidence>
<evidence type="ECO:0000256" key="7">
    <source>
        <dbReference type="ARBA" id="ARBA00022692"/>
    </source>
</evidence>
<keyword evidence="5" id="KW-0813">Transport</keyword>
<dbReference type="PANTHER" id="PTHR11435:SF1">
    <property type="entry name" value="NADH-UBIQUINONE OXIDOREDUCTASE CHAIN 6"/>
    <property type="match status" value="1"/>
</dbReference>
<dbReference type="GO" id="GO:0031966">
    <property type="term" value="C:mitochondrial membrane"/>
    <property type="evidence" value="ECO:0007669"/>
    <property type="project" value="UniProtKB-SubCell"/>
</dbReference>
<organism evidence="18">
    <name type="scientific">Cryptocephalus pusillus</name>
    <dbReference type="NCBI Taxonomy" id="877924"/>
    <lineage>
        <taxon>Eukaryota</taxon>
        <taxon>Metazoa</taxon>
        <taxon>Ecdysozoa</taxon>
        <taxon>Arthropoda</taxon>
        <taxon>Hexapoda</taxon>
        <taxon>Insecta</taxon>
        <taxon>Pterygota</taxon>
        <taxon>Neoptera</taxon>
        <taxon>Endopterygota</taxon>
        <taxon>Coleoptera</taxon>
        <taxon>Polyphaga</taxon>
        <taxon>Cucujiformia</taxon>
        <taxon>Chrysomeloidea</taxon>
        <taxon>Chrysomelidae</taxon>
        <taxon>Cryptocephalinae</taxon>
        <taxon>Cryptocephalus</taxon>
    </lineage>
</organism>
<sequence length="168" mass="19231">MTLLTLLTLFASMLSCCMSHPLTLGLTLFIQTTTIALLTGFMALNFWPSYIIFIIMIGGLLILFIYMTSIASNEKFKFSTKLLSIISTLSLASASLFLMWDKFLMSSKISMIETFSFQENINPQFFLNKFINYPYNLIYLMMVIYLLITLIAIVKITSKSKSTLRKKF</sequence>
<reference evidence="18" key="1">
    <citation type="journal article" date="2015" name="Methods Ecol Evol">
        <title>Validating the power of mitochondrial metagenomics for community ecology and phylogenetics of complex assemblages.</title>
        <authorList>
            <person name="Gomez-Rodriguez C."/>
            <person name="Crampton-Platt A."/>
            <person name="Timmermans M.J.T.N."/>
            <person name="Baselga A."/>
            <person name="Vogler A.P."/>
        </authorList>
    </citation>
    <scope>NUCLEOTIDE SEQUENCE</scope>
</reference>
<comment type="subcellular location">
    <subcellularLocation>
        <location evidence="1">Mitochondrion membrane</location>
        <topology evidence="1">Multi-pass membrane protein</topology>
    </subcellularLocation>
</comment>
<protein>
    <recommendedName>
        <fullName evidence="4">NADH-ubiquinone oxidoreductase chain 6</fullName>
        <ecNumber evidence="3">7.1.1.2</ecNumber>
    </recommendedName>
    <alternativeName>
        <fullName evidence="14">NADH dehydrogenase subunit 6</fullName>
    </alternativeName>
</protein>
<evidence type="ECO:0000256" key="1">
    <source>
        <dbReference type="ARBA" id="ARBA00004225"/>
    </source>
</evidence>
<feature type="transmembrane region" description="Helical" evidence="16">
    <location>
        <begin position="82"/>
        <end position="100"/>
    </location>
</feature>
<dbReference type="AlphaFoldDB" id="A0A1P8NMJ0"/>
<evidence type="ECO:0000256" key="17">
    <source>
        <dbReference type="SAM" id="SignalP"/>
    </source>
</evidence>
<evidence type="ECO:0000256" key="9">
    <source>
        <dbReference type="ARBA" id="ARBA00022982"/>
    </source>
</evidence>
<evidence type="ECO:0000313" key="18">
    <source>
        <dbReference type="EMBL" id="APX39565.1"/>
    </source>
</evidence>
<evidence type="ECO:0000256" key="4">
    <source>
        <dbReference type="ARBA" id="ARBA00021095"/>
    </source>
</evidence>
<dbReference type="EMBL" id="KX943386">
    <property type="protein sequence ID" value="APX39565.1"/>
    <property type="molecule type" value="Genomic_DNA"/>
</dbReference>
<geneLocation type="mitochondrion" evidence="18"/>
<evidence type="ECO:0000256" key="13">
    <source>
        <dbReference type="ARBA" id="ARBA00023136"/>
    </source>
</evidence>
<keyword evidence="10 16" id="KW-1133">Transmembrane helix</keyword>
<evidence type="ECO:0000256" key="3">
    <source>
        <dbReference type="ARBA" id="ARBA00012944"/>
    </source>
</evidence>
<evidence type="ECO:0000256" key="16">
    <source>
        <dbReference type="SAM" id="Phobius"/>
    </source>
</evidence>
<keyword evidence="12 18" id="KW-0496">Mitochondrion</keyword>
<comment type="similarity">
    <text evidence="2">Belongs to the complex I subunit 6 family.</text>
</comment>
<evidence type="ECO:0000256" key="5">
    <source>
        <dbReference type="ARBA" id="ARBA00022448"/>
    </source>
</evidence>
<reference evidence="18" key="2">
    <citation type="submission" date="2016-10" db="EMBL/GenBank/DDBJ databases">
        <authorList>
            <person name="Gomez-Rodriguez C."/>
            <person name="Crampton-Platt A."/>
            <person name="Timmermans M.J.T.N."/>
            <person name="Baselga A."/>
            <person name="Vogler A.P."/>
        </authorList>
    </citation>
    <scope>NUCLEOTIDE SEQUENCE</scope>
</reference>
<feature type="signal peptide" evidence="17">
    <location>
        <begin position="1"/>
        <end position="19"/>
    </location>
</feature>
<proteinExistence type="inferred from homology"/>